<dbReference type="WBParaSite" id="Pan_g2271.t1">
    <property type="protein sequence ID" value="Pan_g2271.t1"/>
    <property type="gene ID" value="Pan_g2271"/>
</dbReference>
<evidence type="ECO:0000256" key="8">
    <source>
        <dbReference type="SAM" id="Phobius"/>
    </source>
</evidence>
<dbReference type="PANTHER" id="PTHR11533">
    <property type="entry name" value="PROTEASE M1 ZINC METALLOPROTEASE"/>
    <property type="match status" value="1"/>
</dbReference>
<keyword evidence="8" id="KW-0812">Transmembrane</keyword>
<comment type="similarity">
    <text evidence="2">Belongs to the peptidase M1 family.</text>
</comment>
<dbReference type="GO" id="GO:0070006">
    <property type="term" value="F:metalloaminopeptidase activity"/>
    <property type="evidence" value="ECO:0007669"/>
    <property type="project" value="TreeGrafter"/>
</dbReference>
<dbReference type="Gene3D" id="1.10.390.10">
    <property type="entry name" value="Neutral Protease Domain 2"/>
    <property type="match status" value="2"/>
</dbReference>
<dbReference type="InterPro" id="IPR014782">
    <property type="entry name" value="Peptidase_M1_dom"/>
</dbReference>
<reference evidence="11" key="1">
    <citation type="journal article" date="2013" name="Genetics">
        <title>The draft genome and transcriptome of Panagrellus redivivus are shaped by the harsh demands of a free-living lifestyle.</title>
        <authorList>
            <person name="Srinivasan J."/>
            <person name="Dillman A.R."/>
            <person name="Macchietto M.G."/>
            <person name="Heikkinen L."/>
            <person name="Lakso M."/>
            <person name="Fracchia K.M."/>
            <person name="Antoshechkin I."/>
            <person name="Mortazavi A."/>
            <person name="Wong G."/>
            <person name="Sternberg P.W."/>
        </authorList>
    </citation>
    <scope>NUCLEOTIDE SEQUENCE [LARGE SCALE GENOMIC DNA]</scope>
    <source>
        <strain evidence="11">MT8872</strain>
    </source>
</reference>
<keyword evidence="4" id="KW-0479">Metal-binding</keyword>
<dbReference type="GO" id="GO:0006508">
    <property type="term" value="P:proteolysis"/>
    <property type="evidence" value="ECO:0007669"/>
    <property type="project" value="UniProtKB-KW"/>
</dbReference>
<dbReference type="Gene3D" id="2.60.40.1730">
    <property type="entry name" value="tricorn interacting facor f3 domain"/>
    <property type="match status" value="1"/>
</dbReference>
<evidence type="ECO:0000256" key="6">
    <source>
        <dbReference type="ARBA" id="ARBA00022833"/>
    </source>
</evidence>
<feature type="domain" description="Peptidase M1 membrane alanine aminopeptidase" evidence="9">
    <location>
        <begin position="334"/>
        <end position="423"/>
    </location>
</feature>
<dbReference type="InterPro" id="IPR050344">
    <property type="entry name" value="Peptidase_M1_aminopeptidases"/>
</dbReference>
<proteinExistence type="inferred from homology"/>
<evidence type="ECO:0000256" key="3">
    <source>
        <dbReference type="ARBA" id="ARBA00022670"/>
    </source>
</evidence>
<dbReference type="InterPro" id="IPR001930">
    <property type="entry name" value="Peptidase_M1"/>
</dbReference>
<dbReference type="PANTHER" id="PTHR11533:SF299">
    <property type="entry name" value="AMINOPEPTIDASE"/>
    <property type="match status" value="1"/>
</dbReference>
<comment type="cofactor">
    <cofactor evidence="1">
        <name>Zn(2+)</name>
        <dbReference type="ChEBI" id="CHEBI:29105"/>
    </cofactor>
</comment>
<evidence type="ECO:0000256" key="7">
    <source>
        <dbReference type="ARBA" id="ARBA00023049"/>
    </source>
</evidence>
<dbReference type="SUPFAM" id="SSF63737">
    <property type="entry name" value="Leukotriene A4 hydrolase N-terminal domain"/>
    <property type="match status" value="1"/>
</dbReference>
<evidence type="ECO:0000256" key="5">
    <source>
        <dbReference type="ARBA" id="ARBA00022801"/>
    </source>
</evidence>
<dbReference type="GO" id="GO:0005615">
    <property type="term" value="C:extracellular space"/>
    <property type="evidence" value="ECO:0007669"/>
    <property type="project" value="TreeGrafter"/>
</dbReference>
<evidence type="ECO:0000259" key="10">
    <source>
        <dbReference type="Pfam" id="PF17900"/>
    </source>
</evidence>
<dbReference type="GO" id="GO:0016020">
    <property type="term" value="C:membrane"/>
    <property type="evidence" value="ECO:0007669"/>
    <property type="project" value="TreeGrafter"/>
</dbReference>
<dbReference type="SUPFAM" id="SSF55486">
    <property type="entry name" value="Metalloproteases ('zincins'), catalytic domain"/>
    <property type="match status" value="1"/>
</dbReference>
<keyword evidence="8" id="KW-0472">Membrane</keyword>
<dbReference type="Proteomes" id="UP000492821">
    <property type="component" value="Unassembled WGS sequence"/>
</dbReference>
<protein>
    <submittedName>
        <fullName evidence="12">Peptidase_M1 domain-containing protein</fullName>
    </submittedName>
</protein>
<keyword evidence="5" id="KW-0378">Hydrolase</keyword>
<sequence length="508" mass="58782">MVHPTLDNPSATKTTNSDHPVKHRINLRRCLLFYLIVPAIPVFLLVIGFLYLMDTPPVIPTSLPSVAQQRSTEVLIERLPHDLKPSLYIITMQTFLPYKQGVDFGRRNRTVDAYVLMSFHCQKQTNKIILNAYDLIIDENKLRLYDQDTKESLAVRLAETRNETQVLEFVTEQPMLFGHNYSMKINYGTRILEPGDRGLFLASYQIGNETRYHMVSQMQPIFARRVFPCFDEPEFKAEFQIVVIHPQGTTAVSNTKLQSMKTLRDKNWLRSEFHPTPKMSTYLLAVAVTDFPFIETYYRDIRIRVYAQPNHINYTYHVLNIIPKALNYYENYFDIRETQTMQVMGMDESLTKPPLSSKIINRSGVFSAFEGLTYHKGAAVLRQLERIVGADQFQLVLRDFILEHIYDNADSEDFIKSIIKSLGKSNPFGKHDVYASIKTWTHNKGFPLITVTRLNSTSIQLSQRCYSGKASENQVPLNHTWTIPLFFKRDFAQKESDVAMLHGNDTRK</sequence>
<dbReference type="GO" id="GO:0042277">
    <property type="term" value="F:peptide binding"/>
    <property type="evidence" value="ECO:0007669"/>
    <property type="project" value="TreeGrafter"/>
</dbReference>
<evidence type="ECO:0000256" key="1">
    <source>
        <dbReference type="ARBA" id="ARBA00001947"/>
    </source>
</evidence>
<keyword evidence="7" id="KW-0482">Metalloprotease</keyword>
<evidence type="ECO:0000313" key="11">
    <source>
        <dbReference type="Proteomes" id="UP000492821"/>
    </source>
</evidence>
<keyword evidence="3" id="KW-0645">Protease</keyword>
<dbReference type="InterPro" id="IPR045357">
    <property type="entry name" value="Aminopeptidase_N-like_N"/>
</dbReference>
<dbReference type="PRINTS" id="PR00756">
    <property type="entry name" value="ALADIPTASE"/>
</dbReference>
<evidence type="ECO:0000259" key="9">
    <source>
        <dbReference type="Pfam" id="PF01433"/>
    </source>
</evidence>
<dbReference type="GO" id="GO:0043171">
    <property type="term" value="P:peptide catabolic process"/>
    <property type="evidence" value="ECO:0007669"/>
    <property type="project" value="TreeGrafter"/>
</dbReference>
<keyword evidence="11" id="KW-1185">Reference proteome</keyword>
<name>A0A7E4VLL4_PANRE</name>
<evidence type="ECO:0000313" key="12">
    <source>
        <dbReference type="WBParaSite" id="Pan_g2271.t1"/>
    </source>
</evidence>
<keyword evidence="6" id="KW-0862">Zinc</keyword>
<keyword evidence="8" id="KW-1133">Transmembrane helix</keyword>
<dbReference type="Pfam" id="PF01433">
    <property type="entry name" value="Peptidase_M1"/>
    <property type="match status" value="1"/>
</dbReference>
<feature type="domain" description="Aminopeptidase N-like N-terminal" evidence="10">
    <location>
        <begin position="89"/>
        <end position="283"/>
    </location>
</feature>
<dbReference type="AlphaFoldDB" id="A0A7E4VLL4"/>
<dbReference type="GO" id="GO:0005737">
    <property type="term" value="C:cytoplasm"/>
    <property type="evidence" value="ECO:0007669"/>
    <property type="project" value="TreeGrafter"/>
</dbReference>
<dbReference type="Pfam" id="PF17900">
    <property type="entry name" value="Peptidase_M1_N"/>
    <property type="match status" value="1"/>
</dbReference>
<organism evidence="11 12">
    <name type="scientific">Panagrellus redivivus</name>
    <name type="common">Microworm</name>
    <dbReference type="NCBI Taxonomy" id="6233"/>
    <lineage>
        <taxon>Eukaryota</taxon>
        <taxon>Metazoa</taxon>
        <taxon>Ecdysozoa</taxon>
        <taxon>Nematoda</taxon>
        <taxon>Chromadorea</taxon>
        <taxon>Rhabditida</taxon>
        <taxon>Tylenchina</taxon>
        <taxon>Panagrolaimomorpha</taxon>
        <taxon>Panagrolaimoidea</taxon>
        <taxon>Panagrolaimidae</taxon>
        <taxon>Panagrellus</taxon>
    </lineage>
</organism>
<accession>A0A7E4VLL4</accession>
<evidence type="ECO:0000256" key="2">
    <source>
        <dbReference type="ARBA" id="ARBA00010136"/>
    </source>
</evidence>
<feature type="transmembrane region" description="Helical" evidence="8">
    <location>
        <begin position="31"/>
        <end position="53"/>
    </location>
</feature>
<dbReference type="InterPro" id="IPR027268">
    <property type="entry name" value="Peptidase_M4/M1_CTD_sf"/>
</dbReference>
<dbReference type="InterPro" id="IPR042097">
    <property type="entry name" value="Aminopeptidase_N-like_N_sf"/>
</dbReference>
<reference evidence="12" key="2">
    <citation type="submission" date="2020-10" db="UniProtKB">
        <authorList>
            <consortium name="WormBaseParasite"/>
        </authorList>
    </citation>
    <scope>IDENTIFICATION</scope>
</reference>
<dbReference type="GO" id="GO:0008270">
    <property type="term" value="F:zinc ion binding"/>
    <property type="evidence" value="ECO:0007669"/>
    <property type="project" value="InterPro"/>
</dbReference>
<evidence type="ECO:0000256" key="4">
    <source>
        <dbReference type="ARBA" id="ARBA00022723"/>
    </source>
</evidence>